<evidence type="ECO:0000256" key="3">
    <source>
        <dbReference type="ARBA" id="ARBA00023163"/>
    </source>
</evidence>
<dbReference type="SUPFAM" id="SSF55781">
    <property type="entry name" value="GAF domain-like"/>
    <property type="match status" value="1"/>
</dbReference>
<dbReference type="PROSITE" id="PS51077">
    <property type="entry name" value="HTH_ICLR"/>
    <property type="match status" value="1"/>
</dbReference>
<keyword evidence="3" id="KW-0804">Transcription</keyword>
<dbReference type="Pfam" id="PF09339">
    <property type="entry name" value="HTH_IclR"/>
    <property type="match status" value="1"/>
</dbReference>
<dbReference type="AlphaFoldDB" id="A0A6G1WH46"/>
<keyword evidence="1" id="KW-0805">Transcription regulation</keyword>
<name>A0A6G1WH46_9HYPH</name>
<dbReference type="SUPFAM" id="SSF46785">
    <property type="entry name" value="Winged helix' DNA-binding domain"/>
    <property type="match status" value="1"/>
</dbReference>
<dbReference type="InterPro" id="IPR050707">
    <property type="entry name" value="HTH_MetabolicPath_Reg"/>
</dbReference>
<dbReference type="InterPro" id="IPR036390">
    <property type="entry name" value="WH_DNA-bd_sf"/>
</dbReference>
<feature type="domain" description="HTH iclR-type" evidence="4">
    <location>
        <begin position="57"/>
        <end position="120"/>
    </location>
</feature>
<dbReference type="Gene3D" id="1.10.10.10">
    <property type="entry name" value="Winged helix-like DNA-binding domain superfamily/Winged helix DNA-binding domain"/>
    <property type="match status" value="1"/>
</dbReference>
<dbReference type="GO" id="GO:0003700">
    <property type="term" value="F:DNA-binding transcription factor activity"/>
    <property type="evidence" value="ECO:0007669"/>
    <property type="project" value="TreeGrafter"/>
</dbReference>
<dbReference type="PROSITE" id="PS51078">
    <property type="entry name" value="ICLR_ED"/>
    <property type="match status" value="1"/>
</dbReference>
<comment type="caution">
    <text evidence="6">The sequence shown here is derived from an EMBL/GenBank/DDBJ whole genome shotgun (WGS) entry which is preliminary data.</text>
</comment>
<evidence type="ECO:0000259" key="4">
    <source>
        <dbReference type="PROSITE" id="PS51077"/>
    </source>
</evidence>
<accession>A0A6G1WH46</accession>
<dbReference type="GO" id="GO:0003677">
    <property type="term" value="F:DNA binding"/>
    <property type="evidence" value="ECO:0007669"/>
    <property type="project" value="UniProtKB-KW"/>
</dbReference>
<dbReference type="Pfam" id="PF01614">
    <property type="entry name" value="IclR_C"/>
    <property type="match status" value="1"/>
</dbReference>
<dbReference type="InterPro" id="IPR014757">
    <property type="entry name" value="Tscrpt_reg_IclR_C"/>
</dbReference>
<organism evidence="6">
    <name type="scientific">Sinorhizobium medicae</name>
    <dbReference type="NCBI Taxonomy" id="110321"/>
    <lineage>
        <taxon>Bacteria</taxon>
        <taxon>Pseudomonadati</taxon>
        <taxon>Pseudomonadota</taxon>
        <taxon>Alphaproteobacteria</taxon>
        <taxon>Hyphomicrobiales</taxon>
        <taxon>Rhizobiaceae</taxon>
        <taxon>Sinorhizobium/Ensifer group</taxon>
        <taxon>Sinorhizobium</taxon>
    </lineage>
</organism>
<evidence type="ECO:0000256" key="1">
    <source>
        <dbReference type="ARBA" id="ARBA00023015"/>
    </source>
</evidence>
<dbReference type="EMBL" id="WISB01000042">
    <property type="protein sequence ID" value="MQW69024.1"/>
    <property type="molecule type" value="Genomic_DNA"/>
</dbReference>
<gene>
    <name evidence="6" type="ORF">GHJ91_07485</name>
</gene>
<dbReference type="InterPro" id="IPR029016">
    <property type="entry name" value="GAF-like_dom_sf"/>
</dbReference>
<dbReference type="Gene3D" id="3.30.450.40">
    <property type="match status" value="1"/>
</dbReference>
<dbReference type="PANTHER" id="PTHR30136">
    <property type="entry name" value="HELIX-TURN-HELIX TRANSCRIPTIONAL REGULATOR, ICLR FAMILY"/>
    <property type="match status" value="1"/>
</dbReference>
<dbReference type="PANTHER" id="PTHR30136:SF35">
    <property type="entry name" value="HTH-TYPE TRANSCRIPTIONAL REGULATOR RV1719"/>
    <property type="match status" value="1"/>
</dbReference>
<reference evidence="6" key="1">
    <citation type="journal article" date="2013" name="Genome Biol.">
        <title>Comparative genomics of the core and accessory genomes of 48 Sinorhizobium strains comprising five genospecies.</title>
        <authorList>
            <person name="Sugawara M."/>
            <person name="Epstein B."/>
            <person name="Badgley B.D."/>
            <person name="Unno T."/>
            <person name="Xu L."/>
            <person name="Reese J."/>
            <person name="Gyaneshwar P."/>
            <person name="Denny R."/>
            <person name="Mudge J."/>
            <person name="Bharti A.K."/>
            <person name="Farmer A.D."/>
            <person name="May G.D."/>
            <person name="Woodward J.E."/>
            <person name="Medigue C."/>
            <person name="Vallenet D."/>
            <person name="Lajus A."/>
            <person name="Rouy Z."/>
            <person name="Martinez-Vaz B."/>
            <person name="Tiffin P."/>
            <person name="Young N.D."/>
            <person name="Sadowsky M.J."/>
        </authorList>
    </citation>
    <scope>NUCLEOTIDE SEQUENCE</scope>
    <source>
        <strain evidence="6">M1</strain>
    </source>
</reference>
<evidence type="ECO:0000256" key="2">
    <source>
        <dbReference type="ARBA" id="ARBA00023125"/>
    </source>
</evidence>
<sequence>MHWCEGSCSICRTKRKVMPDPKDDTRSSGAELLHEGEHWLLRPHMSMQPSRSGPGLVPALENTIAVLQYLNGTAPHEASLTEIVEALGISKTHCHSILKTLVHFEWLKYDQRSKTYRLHSGIFTSASSLLNSPVLDAVRRHLTALVHRVDIPCLLTQPMNDGAYIVIDKFNGPTSMELSFPVGHRFPRDACAQMRAYLAWQSPERIDAWFRNWQPTRYTSRSPLTEEDVRAGIEATRRRGYAVSKGEFTEGIMAIALPIFDRDGEVSYVFNCSFMIDRFLPLEESVAREMLVALRDIHRDTLARPPAAPAFTGP</sequence>
<protein>
    <submittedName>
        <fullName evidence="6">Helix-turn-helix domain-containing protein</fullName>
    </submittedName>
</protein>
<feature type="domain" description="IclR-ED" evidence="5">
    <location>
        <begin position="121"/>
        <end position="307"/>
    </location>
</feature>
<dbReference type="InterPro" id="IPR036388">
    <property type="entry name" value="WH-like_DNA-bd_sf"/>
</dbReference>
<dbReference type="SMART" id="SM00346">
    <property type="entry name" value="HTH_ICLR"/>
    <property type="match status" value="1"/>
</dbReference>
<evidence type="ECO:0000313" key="6">
    <source>
        <dbReference type="EMBL" id="MQW69024.1"/>
    </source>
</evidence>
<dbReference type="GO" id="GO:0045892">
    <property type="term" value="P:negative regulation of DNA-templated transcription"/>
    <property type="evidence" value="ECO:0007669"/>
    <property type="project" value="TreeGrafter"/>
</dbReference>
<keyword evidence="2" id="KW-0238">DNA-binding</keyword>
<dbReference type="InterPro" id="IPR005471">
    <property type="entry name" value="Tscrpt_reg_IclR_N"/>
</dbReference>
<evidence type="ECO:0000259" key="5">
    <source>
        <dbReference type="PROSITE" id="PS51078"/>
    </source>
</evidence>
<proteinExistence type="predicted"/>